<feature type="domain" description="RNA polymerase sigma-70 region 2" evidence="5">
    <location>
        <begin position="29"/>
        <end position="93"/>
    </location>
</feature>
<evidence type="ECO:0000313" key="6">
    <source>
        <dbReference type="EMBL" id="RNI29137.1"/>
    </source>
</evidence>
<sequence length="181" mass="20124">MAESRFGGEAEQRLIEAIQEGKQEAFGLLYDAFAPVLMGLISRMVPEPHIAEEVLKETFLTIWSRIHIYDPSKSRFLTWALAIGRGVSLEALKTGKYCRQNLGSEEGQEESETISQVSLPNENRVFANLGHLETEGKAIIDLIYLKGYRCAQAAEALGISEEQLKSRLVLAFKHLGAEKTA</sequence>
<evidence type="ECO:0000313" key="7">
    <source>
        <dbReference type="Proteomes" id="UP000272117"/>
    </source>
</evidence>
<evidence type="ECO:0000256" key="4">
    <source>
        <dbReference type="ARBA" id="ARBA00023163"/>
    </source>
</evidence>
<proteinExistence type="inferred from homology"/>
<evidence type="ECO:0000256" key="1">
    <source>
        <dbReference type="ARBA" id="ARBA00010641"/>
    </source>
</evidence>
<accession>A0A3M9MVH7</accession>
<keyword evidence="2" id="KW-0805">Transcription regulation</keyword>
<keyword evidence="3" id="KW-0731">Sigma factor</keyword>
<dbReference type="OrthoDB" id="9784272at2"/>
<dbReference type="GO" id="GO:0006352">
    <property type="term" value="P:DNA-templated transcription initiation"/>
    <property type="evidence" value="ECO:0007669"/>
    <property type="project" value="InterPro"/>
</dbReference>
<evidence type="ECO:0000256" key="3">
    <source>
        <dbReference type="ARBA" id="ARBA00023082"/>
    </source>
</evidence>
<name>A0A3M9MVH7_9BACT</name>
<dbReference type="InterPro" id="IPR007627">
    <property type="entry name" value="RNA_pol_sigma70_r2"/>
</dbReference>
<dbReference type="InterPro" id="IPR013324">
    <property type="entry name" value="RNA_pol_sigma_r3/r4-like"/>
</dbReference>
<dbReference type="AlphaFoldDB" id="A0A3M9MVH7"/>
<organism evidence="6 7">
    <name type="scientific">Rufibacter latericius</name>
    <dbReference type="NCBI Taxonomy" id="2487040"/>
    <lineage>
        <taxon>Bacteria</taxon>
        <taxon>Pseudomonadati</taxon>
        <taxon>Bacteroidota</taxon>
        <taxon>Cytophagia</taxon>
        <taxon>Cytophagales</taxon>
        <taxon>Hymenobacteraceae</taxon>
        <taxon>Rufibacter</taxon>
    </lineage>
</organism>
<keyword evidence="4" id="KW-0804">Transcription</keyword>
<dbReference type="EMBL" id="RJJD01000003">
    <property type="protein sequence ID" value="RNI29137.1"/>
    <property type="molecule type" value="Genomic_DNA"/>
</dbReference>
<dbReference type="PANTHER" id="PTHR43133:SF62">
    <property type="entry name" value="RNA POLYMERASE SIGMA FACTOR SIGZ"/>
    <property type="match status" value="1"/>
</dbReference>
<comment type="caution">
    <text evidence="6">The sequence shown here is derived from an EMBL/GenBank/DDBJ whole genome shotgun (WGS) entry which is preliminary data.</text>
</comment>
<gene>
    <name evidence="6" type="ORF">EFB08_06835</name>
</gene>
<dbReference type="InterPro" id="IPR036388">
    <property type="entry name" value="WH-like_DNA-bd_sf"/>
</dbReference>
<dbReference type="SUPFAM" id="SSF88659">
    <property type="entry name" value="Sigma3 and sigma4 domains of RNA polymerase sigma factors"/>
    <property type="match status" value="1"/>
</dbReference>
<reference evidence="6 7" key="1">
    <citation type="submission" date="2018-11" db="EMBL/GenBank/DDBJ databases">
        <title>Rufibacter latericius sp. nov., isolated from water in Baiyang Lake.</title>
        <authorList>
            <person name="Yang Y."/>
        </authorList>
    </citation>
    <scope>NUCLEOTIDE SEQUENCE [LARGE SCALE GENOMIC DNA]</scope>
    <source>
        <strain evidence="6 7">R-22-1c-1</strain>
    </source>
</reference>
<dbReference type="RefSeq" id="WP_123126196.1">
    <property type="nucleotide sequence ID" value="NZ_RJJD01000003.1"/>
</dbReference>
<dbReference type="Gene3D" id="1.10.1740.10">
    <property type="match status" value="1"/>
</dbReference>
<dbReference type="Gene3D" id="1.10.10.10">
    <property type="entry name" value="Winged helix-like DNA-binding domain superfamily/Winged helix DNA-binding domain"/>
    <property type="match status" value="1"/>
</dbReference>
<comment type="similarity">
    <text evidence="1">Belongs to the sigma-70 factor family. ECF subfamily.</text>
</comment>
<dbReference type="SUPFAM" id="SSF88946">
    <property type="entry name" value="Sigma2 domain of RNA polymerase sigma factors"/>
    <property type="match status" value="1"/>
</dbReference>
<dbReference type="NCBIfam" id="TIGR02937">
    <property type="entry name" value="sigma70-ECF"/>
    <property type="match status" value="1"/>
</dbReference>
<keyword evidence="7" id="KW-1185">Reference proteome</keyword>
<dbReference type="InterPro" id="IPR013325">
    <property type="entry name" value="RNA_pol_sigma_r2"/>
</dbReference>
<evidence type="ECO:0000256" key="2">
    <source>
        <dbReference type="ARBA" id="ARBA00023015"/>
    </source>
</evidence>
<dbReference type="Pfam" id="PF04542">
    <property type="entry name" value="Sigma70_r2"/>
    <property type="match status" value="1"/>
</dbReference>
<protein>
    <submittedName>
        <fullName evidence="6">Sigma-70 family RNA polymerase sigma factor</fullName>
    </submittedName>
</protein>
<dbReference type="PANTHER" id="PTHR43133">
    <property type="entry name" value="RNA POLYMERASE ECF-TYPE SIGMA FACTO"/>
    <property type="match status" value="1"/>
</dbReference>
<dbReference type="GO" id="GO:0016987">
    <property type="term" value="F:sigma factor activity"/>
    <property type="evidence" value="ECO:0007669"/>
    <property type="project" value="UniProtKB-KW"/>
</dbReference>
<dbReference type="InterPro" id="IPR039425">
    <property type="entry name" value="RNA_pol_sigma-70-like"/>
</dbReference>
<dbReference type="InterPro" id="IPR014284">
    <property type="entry name" value="RNA_pol_sigma-70_dom"/>
</dbReference>
<evidence type="ECO:0000259" key="5">
    <source>
        <dbReference type="Pfam" id="PF04542"/>
    </source>
</evidence>
<dbReference type="Proteomes" id="UP000272117">
    <property type="component" value="Unassembled WGS sequence"/>
</dbReference>